<dbReference type="EMBL" id="CP059669">
    <property type="protein sequence ID" value="QRW24508.1"/>
    <property type="molecule type" value="Genomic_DNA"/>
</dbReference>
<evidence type="ECO:0000256" key="2">
    <source>
        <dbReference type="ARBA" id="ARBA00022737"/>
    </source>
</evidence>
<reference evidence="4" key="1">
    <citation type="submission" date="2020-05" db="EMBL/GenBank/DDBJ databases">
        <title>Evolutionary and genomic comparisons of hybrid uninucleate and nonhybrid Rhizoctonia fungi.</title>
        <authorList>
            <person name="Li C."/>
            <person name="Chen X."/>
        </authorList>
    </citation>
    <scope>NUCLEOTIDE SEQUENCE</scope>
    <source>
        <strain evidence="4">AG-1 IA</strain>
    </source>
</reference>
<feature type="compositionally biased region" description="Polar residues" evidence="3">
    <location>
        <begin position="138"/>
        <end position="151"/>
    </location>
</feature>
<dbReference type="GO" id="GO:0005774">
    <property type="term" value="C:vacuolar membrane"/>
    <property type="evidence" value="ECO:0007669"/>
    <property type="project" value="TreeGrafter"/>
</dbReference>
<dbReference type="GO" id="GO:0005829">
    <property type="term" value="C:cytosol"/>
    <property type="evidence" value="ECO:0007669"/>
    <property type="project" value="TreeGrafter"/>
</dbReference>
<dbReference type="KEGG" id="rsx:RhiXN_11420"/>
<feature type="region of interest" description="Disordered" evidence="3">
    <location>
        <begin position="130"/>
        <end position="151"/>
    </location>
</feature>
<feature type="compositionally biased region" description="Polar residues" evidence="3">
    <location>
        <begin position="67"/>
        <end position="81"/>
    </location>
</feature>
<keyword evidence="2" id="KW-0677">Repeat</keyword>
<dbReference type="PANTHER" id="PTHR46200:SF1">
    <property type="entry name" value="GATOR COMPLEX PROTEIN WDR24"/>
    <property type="match status" value="1"/>
</dbReference>
<keyword evidence="1" id="KW-0853">WD repeat</keyword>
<evidence type="ECO:0000256" key="1">
    <source>
        <dbReference type="ARBA" id="ARBA00022574"/>
    </source>
</evidence>
<protein>
    <submittedName>
        <fullName evidence="4">WD40 domain-containing protein</fullName>
    </submittedName>
</protein>
<dbReference type="GO" id="GO:0016239">
    <property type="term" value="P:positive regulation of macroautophagy"/>
    <property type="evidence" value="ECO:0007669"/>
    <property type="project" value="TreeGrafter"/>
</dbReference>
<dbReference type="PANTHER" id="PTHR46200">
    <property type="entry name" value="GATOR COMPLEX PROTEIN WDR24"/>
    <property type="match status" value="1"/>
</dbReference>
<proteinExistence type="predicted"/>
<dbReference type="InterPro" id="IPR015943">
    <property type="entry name" value="WD40/YVTN_repeat-like_dom_sf"/>
</dbReference>
<dbReference type="GeneID" id="67033698"/>
<dbReference type="InterPro" id="IPR036322">
    <property type="entry name" value="WD40_repeat_dom_sf"/>
</dbReference>
<dbReference type="GO" id="GO:1904263">
    <property type="term" value="P:positive regulation of TORC1 signaling"/>
    <property type="evidence" value="ECO:0007669"/>
    <property type="project" value="TreeGrafter"/>
</dbReference>
<dbReference type="SUPFAM" id="SSF50978">
    <property type="entry name" value="WD40 repeat-like"/>
    <property type="match status" value="1"/>
</dbReference>
<evidence type="ECO:0000313" key="4">
    <source>
        <dbReference type="EMBL" id="QRW24508.1"/>
    </source>
</evidence>
<organism evidence="4 5">
    <name type="scientific">Rhizoctonia solani</name>
    <dbReference type="NCBI Taxonomy" id="456999"/>
    <lineage>
        <taxon>Eukaryota</taxon>
        <taxon>Fungi</taxon>
        <taxon>Dikarya</taxon>
        <taxon>Basidiomycota</taxon>
        <taxon>Agaricomycotina</taxon>
        <taxon>Agaricomycetes</taxon>
        <taxon>Cantharellales</taxon>
        <taxon>Ceratobasidiaceae</taxon>
        <taxon>Rhizoctonia</taxon>
    </lineage>
</organism>
<dbReference type="RefSeq" id="XP_043184745.1">
    <property type="nucleotide sequence ID" value="XM_043331235.1"/>
</dbReference>
<accession>A0A8H8T1I3</accession>
<feature type="region of interest" description="Disordered" evidence="3">
    <location>
        <begin position="1"/>
        <end position="96"/>
    </location>
</feature>
<dbReference type="Proteomes" id="UP000650533">
    <property type="component" value="Chromosome 12"/>
</dbReference>
<sequence length="378" mass="41198">MWNPSSSLADDTPSAHSLSPSPTNESSYQDIYDDPRPTVPRQPTMLSHRPRLRSRPSPTCLPALTSARVSPTAITFSNQRVQLPRHNPRPPFLVKPTMLSHRPRLRSRPSPTCLPALTSARDTLRILRIEDPEPPQPTNYVNYSGDGTNSPTVRTSRTYASAAASTDANEAGLTTSRFSQKSRRSAKVCPRFFGPNESSAIVDVEWSHQSMFSPSSNIIITAFGAGELVSWDLNRLQEPNSVGPSVPMYRMTLMEADRTAPGAHIRSINCIRISPSIGLAVVSHFAQDLRSFKPVVQIAHHGMAVRALAFSPGTESAQALVGLETGQLLRYDFRSPKTALDRLPVAHSSAILSIDWQSIGSGGTAGWAATGGWTRLSR</sequence>
<dbReference type="Gene3D" id="2.130.10.10">
    <property type="entry name" value="YVTN repeat-like/Quinoprotein amine dehydrogenase"/>
    <property type="match status" value="1"/>
</dbReference>
<gene>
    <name evidence="4" type="ORF">RhiXN_11420</name>
</gene>
<evidence type="ECO:0000313" key="5">
    <source>
        <dbReference type="Proteomes" id="UP000650533"/>
    </source>
</evidence>
<dbReference type="InterPro" id="IPR037590">
    <property type="entry name" value="WDR24"/>
</dbReference>
<name>A0A8H8T1I3_9AGAM</name>
<evidence type="ECO:0000256" key="3">
    <source>
        <dbReference type="SAM" id="MobiDB-lite"/>
    </source>
</evidence>
<feature type="compositionally biased region" description="Polar residues" evidence="3">
    <location>
        <begin position="1"/>
        <end position="29"/>
    </location>
</feature>
<dbReference type="GO" id="GO:0061700">
    <property type="term" value="C:GATOR2 complex"/>
    <property type="evidence" value="ECO:0007669"/>
    <property type="project" value="TreeGrafter"/>
</dbReference>
<dbReference type="AlphaFoldDB" id="A0A8H8T1I3"/>